<feature type="transmembrane region" description="Helical" evidence="11">
    <location>
        <begin position="94"/>
        <end position="113"/>
    </location>
</feature>
<evidence type="ECO:0000259" key="14">
    <source>
        <dbReference type="Pfam" id="PF07238"/>
    </source>
</evidence>
<feature type="compositionally biased region" description="Pro residues" evidence="12">
    <location>
        <begin position="12"/>
        <end position="21"/>
    </location>
</feature>
<dbReference type="EMBL" id="RBZU01000005">
    <property type="protein sequence ID" value="RKP54537.1"/>
    <property type="molecule type" value="Genomic_DNA"/>
</dbReference>
<evidence type="ECO:0000256" key="7">
    <source>
        <dbReference type="ARBA" id="ARBA00022916"/>
    </source>
</evidence>
<dbReference type="SUPFAM" id="SSF141371">
    <property type="entry name" value="PilZ domain-like"/>
    <property type="match status" value="1"/>
</dbReference>
<dbReference type="GO" id="GO:0005886">
    <property type="term" value="C:plasma membrane"/>
    <property type="evidence" value="ECO:0007669"/>
    <property type="project" value="UniProtKB-SubCell"/>
</dbReference>
<feature type="transmembrane region" description="Helical" evidence="11">
    <location>
        <begin position="128"/>
        <end position="149"/>
    </location>
</feature>
<evidence type="ECO:0000256" key="1">
    <source>
        <dbReference type="ARBA" id="ARBA00004429"/>
    </source>
</evidence>
<keyword evidence="6 11" id="KW-0812">Transmembrane</keyword>
<dbReference type="Gene3D" id="2.40.10.220">
    <property type="entry name" value="predicted glycosyltransferase like domains"/>
    <property type="match status" value="1"/>
</dbReference>
<comment type="catalytic activity">
    <reaction evidence="10 11">
        <text>[(1-&gt;4)-beta-D-glucosyl](n) + UDP-alpha-D-glucose = [(1-&gt;4)-beta-D-glucosyl](n+1) + UDP + H(+)</text>
        <dbReference type="Rhea" id="RHEA:19929"/>
        <dbReference type="Rhea" id="RHEA-COMP:10033"/>
        <dbReference type="Rhea" id="RHEA-COMP:10034"/>
        <dbReference type="ChEBI" id="CHEBI:15378"/>
        <dbReference type="ChEBI" id="CHEBI:18246"/>
        <dbReference type="ChEBI" id="CHEBI:58223"/>
        <dbReference type="ChEBI" id="CHEBI:58885"/>
        <dbReference type="EC" id="2.4.1.12"/>
    </reaction>
</comment>
<keyword evidence="8 11" id="KW-1133">Transmembrane helix</keyword>
<dbReference type="AlphaFoldDB" id="A0A494Y258"/>
<comment type="caution">
    <text evidence="15">The sequence shown here is derived from an EMBL/GenBank/DDBJ whole genome shotgun (WGS) entry which is preliminary data.</text>
</comment>
<dbReference type="NCBIfam" id="TIGR03030">
    <property type="entry name" value="CelA"/>
    <property type="match status" value="1"/>
</dbReference>
<dbReference type="PRINTS" id="PR01439">
    <property type="entry name" value="CELLSNTHASEA"/>
</dbReference>
<keyword evidence="7 11" id="KW-0135">Cellulose biosynthesis</keyword>
<accession>A0A494Y258</accession>
<dbReference type="Proteomes" id="UP000270342">
    <property type="component" value="Unassembled WGS sequence"/>
</dbReference>
<evidence type="ECO:0000259" key="13">
    <source>
        <dbReference type="Pfam" id="PF00535"/>
    </source>
</evidence>
<evidence type="ECO:0000256" key="6">
    <source>
        <dbReference type="ARBA" id="ARBA00022692"/>
    </source>
</evidence>
<feature type="transmembrane region" description="Helical" evidence="11">
    <location>
        <begin position="536"/>
        <end position="555"/>
    </location>
</feature>
<name>A0A494Y258_9BURK</name>
<evidence type="ECO:0000256" key="3">
    <source>
        <dbReference type="ARBA" id="ARBA00022519"/>
    </source>
</evidence>
<sequence>MALIKLRRAPTQPKPTSPPPEAEQSDDLGEWDDKLLEAGASLLSPSWWRVLVMLVAALLFTSSMTVNLAVSQQWVFGIMCMGVAFVLSRIRGRIITVSLVTLSVFVSLRYLHWRVTQTLSFTNPLDRVFGYLLLLAEGYAVLMLLCSYFQTLWPLHRRPTPLPADTSVWPTVDVLIPTFNEPLDVVRQSVLAATLLDWPADKLRIYVLDDGRRDAFRQFCEQAGVDYLTRPDNTHAKAGNLNAALARTSGEYVAVFDCDHVTTRSFLQVCMGWFLKDPKMAMVQTPHVFYSPDPFERNLETFRKVPNEGDLFYGVLQNGNDLWNAAFFCGSCAVLRRSALDAVGGVATESVTEDALTALKMSMKGYNTGYLPIPQAAGLATESLGRHVGQRIRWARGMAEIFRRYNPLLISGLSLPQRLCYLSAIMHFFFGLPRIVFLITPMTYLFFGAHVFHASATMVLAYAVPHLVISSTGASRIQGRFRHSFWSEVYETVLAWYVILPALQAVFFPGRKGFNVTSKGGVIRQSFLDWAMARPYIVLLLINLAGFVVAVVGLARGPGWPEAMSLLFNLAWVLYNIMNLSAAAGVASESRQLRLTPRVQIELPAAVRLADGREVRCQTSDYSQGGLGLLLPDDAPLPQRGDAVMVSVFRDDYEARFPAEVQVCRGRMLGVSFPALTIDQERDLMRVTFSRADSWIASWGRYRPDVPLRSLFEVLGVGVRGLRELFRHLFLGGRDRLSRSNVAPAGELGTKQS</sequence>
<dbReference type="GO" id="GO:0006011">
    <property type="term" value="P:UDP-alpha-D-glucose metabolic process"/>
    <property type="evidence" value="ECO:0007669"/>
    <property type="project" value="InterPro"/>
</dbReference>
<dbReference type="RefSeq" id="WP_121087008.1">
    <property type="nucleotide sequence ID" value="NZ_RBZU01000005.1"/>
</dbReference>
<gene>
    <name evidence="15" type="primary">bcsA</name>
    <name evidence="15" type="ORF">D7S86_12695</name>
</gene>
<evidence type="ECO:0000313" key="15">
    <source>
        <dbReference type="EMBL" id="RKP54537.1"/>
    </source>
</evidence>
<feature type="transmembrane region" description="Helical" evidence="11">
    <location>
        <begin position="46"/>
        <end position="64"/>
    </location>
</feature>
<keyword evidence="2 11" id="KW-1003">Cell membrane</keyword>
<feature type="transmembrane region" description="Helical" evidence="11">
    <location>
        <begin position="489"/>
        <end position="508"/>
    </location>
</feature>
<dbReference type="GO" id="GO:0016760">
    <property type="term" value="F:cellulose synthase (UDP-forming) activity"/>
    <property type="evidence" value="ECO:0007669"/>
    <property type="project" value="UniProtKB-EC"/>
</dbReference>
<keyword evidence="16" id="KW-1185">Reference proteome</keyword>
<dbReference type="InterPro" id="IPR001173">
    <property type="entry name" value="Glyco_trans_2-like"/>
</dbReference>
<proteinExistence type="predicted"/>
<dbReference type="Pfam" id="PF00535">
    <property type="entry name" value="Glycos_transf_2"/>
    <property type="match status" value="1"/>
</dbReference>
<evidence type="ECO:0000256" key="4">
    <source>
        <dbReference type="ARBA" id="ARBA00022676"/>
    </source>
</evidence>
<feature type="transmembrane region" description="Helical" evidence="11">
    <location>
        <begin position="567"/>
        <end position="587"/>
    </location>
</feature>
<dbReference type="PANTHER" id="PTHR43867">
    <property type="entry name" value="CELLULOSE SYNTHASE CATALYTIC SUBUNIT A [UDP-FORMING]"/>
    <property type="match status" value="1"/>
</dbReference>
<dbReference type="Pfam" id="PF03552">
    <property type="entry name" value="Cellulose_synt"/>
    <property type="match status" value="1"/>
</dbReference>
<dbReference type="SUPFAM" id="SSF53448">
    <property type="entry name" value="Nucleotide-diphospho-sugar transferases"/>
    <property type="match status" value="1"/>
</dbReference>
<evidence type="ECO:0000313" key="16">
    <source>
        <dbReference type="Proteomes" id="UP000270342"/>
    </source>
</evidence>
<feature type="domain" description="Glycosyltransferase 2-like" evidence="13">
    <location>
        <begin position="174"/>
        <end position="343"/>
    </location>
</feature>
<feature type="transmembrane region" description="Helical" evidence="11">
    <location>
        <begin position="419"/>
        <end position="439"/>
    </location>
</feature>
<dbReference type="PANTHER" id="PTHR43867:SF2">
    <property type="entry name" value="CELLULOSE SYNTHASE CATALYTIC SUBUNIT A [UDP-FORMING]"/>
    <property type="match status" value="1"/>
</dbReference>
<dbReference type="Gene3D" id="3.90.550.10">
    <property type="entry name" value="Spore Coat Polysaccharide Biosynthesis Protein SpsA, Chain A"/>
    <property type="match status" value="1"/>
</dbReference>
<feature type="transmembrane region" description="Helical" evidence="11">
    <location>
        <begin position="70"/>
        <end position="87"/>
    </location>
</feature>
<keyword evidence="9 11" id="KW-0472">Membrane</keyword>
<protein>
    <recommendedName>
        <fullName evidence="11">Cellulose synthase catalytic subunit [UDP-forming]</fullName>
        <ecNumber evidence="11">2.4.1.12</ecNumber>
    </recommendedName>
</protein>
<keyword evidence="4 11" id="KW-0328">Glycosyltransferase</keyword>
<dbReference type="Pfam" id="PF07238">
    <property type="entry name" value="PilZ"/>
    <property type="match status" value="1"/>
</dbReference>
<comment type="function">
    <text evidence="11">Catalytic subunit of cellulose synthase. It polymerizes uridine 5'-diphosphate glucose to cellulose.</text>
</comment>
<evidence type="ECO:0000256" key="11">
    <source>
        <dbReference type="RuleBase" id="RU365020"/>
    </source>
</evidence>
<dbReference type="GO" id="GO:0035438">
    <property type="term" value="F:cyclic-di-GMP binding"/>
    <property type="evidence" value="ECO:0007669"/>
    <property type="project" value="InterPro"/>
</dbReference>
<dbReference type="InterPro" id="IPR029044">
    <property type="entry name" value="Nucleotide-diphossugar_trans"/>
</dbReference>
<dbReference type="InterPro" id="IPR050321">
    <property type="entry name" value="Glycosyltr_2/OpgH_subfam"/>
</dbReference>
<dbReference type="CDD" id="cd06421">
    <property type="entry name" value="CESA_CelA_like"/>
    <property type="match status" value="1"/>
</dbReference>
<dbReference type="InterPro" id="IPR009875">
    <property type="entry name" value="PilZ_domain"/>
</dbReference>
<keyword evidence="3 11" id="KW-0997">Cell inner membrane</keyword>
<feature type="domain" description="PilZ" evidence="14">
    <location>
        <begin position="592"/>
        <end position="689"/>
    </location>
</feature>
<comment type="pathway">
    <text evidence="11">Glycan metabolism; bacterial cellulose biosynthesis.</text>
</comment>
<evidence type="ECO:0000256" key="10">
    <source>
        <dbReference type="ARBA" id="ARBA00048682"/>
    </source>
</evidence>
<evidence type="ECO:0000256" key="5">
    <source>
        <dbReference type="ARBA" id="ARBA00022679"/>
    </source>
</evidence>
<evidence type="ECO:0000256" key="8">
    <source>
        <dbReference type="ARBA" id="ARBA00022989"/>
    </source>
</evidence>
<keyword evidence="11" id="KW-0973">c-di-GMP</keyword>
<comment type="subcellular location">
    <subcellularLocation>
        <location evidence="1">Cell inner membrane</location>
        <topology evidence="1">Multi-pass membrane protein</topology>
    </subcellularLocation>
</comment>
<keyword evidence="5 11" id="KW-0808">Transferase</keyword>
<organism evidence="15 16">
    <name type="scientific">Pararobbsia silviterrae</name>
    <dbReference type="NCBI Taxonomy" id="1792498"/>
    <lineage>
        <taxon>Bacteria</taxon>
        <taxon>Pseudomonadati</taxon>
        <taxon>Pseudomonadota</taxon>
        <taxon>Betaproteobacteria</taxon>
        <taxon>Burkholderiales</taxon>
        <taxon>Burkholderiaceae</taxon>
        <taxon>Pararobbsia</taxon>
    </lineage>
</organism>
<dbReference type="InterPro" id="IPR003919">
    <property type="entry name" value="Cell_synth_A"/>
</dbReference>
<evidence type="ECO:0000256" key="12">
    <source>
        <dbReference type="SAM" id="MobiDB-lite"/>
    </source>
</evidence>
<dbReference type="GO" id="GO:0030244">
    <property type="term" value="P:cellulose biosynthetic process"/>
    <property type="evidence" value="ECO:0007669"/>
    <property type="project" value="UniProtKB-KW"/>
</dbReference>
<dbReference type="UniPathway" id="UPA00694"/>
<dbReference type="InterPro" id="IPR005150">
    <property type="entry name" value="Cellulose_synth"/>
</dbReference>
<dbReference type="EC" id="2.4.1.12" evidence="11"/>
<dbReference type="OrthoDB" id="9806824at2"/>
<comment type="cofactor">
    <cofactor evidence="11">
        <name>Mg(2+)</name>
        <dbReference type="ChEBI" id="CHEBI:18420"/>
    </cofactor>
</comment>
<feature type="transmembrane region" description="Helical" evidence="11">
    <location>
        <begin position="445"/>
        <end position="468"/>
    </location>
</feature>
<feature type="region of interest" description="Disordered" evidence="12">
    <location>
        <begin position="1"/>
        <end position="27"/>
    </location>
</feature>
<evidence type="ECO:0000256" key="2">
    <source>
        <dbReference type="ARBA" id="ARBA00022475"/>
    </source>
</evidence>
<reference evidence="15 16" key="1">
    <citation type="submission" date="2018-10" db="EMBL/GenBank/DDBJ databases">
        <title>Robbsia sp. DHC34, isolated from soil.</title>
        <authorList>
            <person name="Gao Z.-H."/>
            <person name="Qiu L.-H."/>
        </authorList>
    </citation>
    <scope>NUCLEOTIDE SEQUENCE [LARGE SCALE GENOMIC DNA]</scope>
    <source>
        <strain evidence="15 16">DHC34</strain>
    </source>
</reference>
<evidence type="ECO:0000256" key="9">
    <source>
        <dbReference type="ARBA" id="ARBA00023136"/>
    </source>
</evidence>